<protein>
    <submittedName>
        <fullName evidence="1">Unannotated protein</fullName>
    </submittedName>
</protein>
<dbReference type="Gene3D" id="3.30.70.100">
    <property type="match status" value="1"/>
</dbReference>
<sequence length="241" mass="27627">MEKLVYLLWSEPESTPSDNYRRIREELSPRLLALDPRSLWIQVDDQFSDVPVPLPIPEGEAAPVAVVSIWLDRYDDRAPFEDAMNAFSSRIAGYLVLESMYTDYGGNRHSEKRSWPDGERSPGVTMVTLMEKPDRLTEDEWLTHWHTVQSPVSEAMQPRTRYVRNTVVRAVTPDAPPYRGIVEECWPTPEHITDPMLFYCAGDDAALMKANLSEMLGSVMAFLDLDRIRSITMSEYLLKSQ</sequence>
<evidence type="ECO:0000313" key="1">
    <source>
        <dbReference type="EMBL" id="CAB4789270.1"/>
    </source>
</evidence>
<dbReference type="SUPFAM" id="SSF54909">
    <property type="entry name" value="Dimeric alpha+beta barrel"/>
    <property type="match status" value="1"/>
</dbReference>
<reference evidence="1" key="1">
    <citation type="submission" date="2020-05" db="EMBL/GenBank/DDBJ databases">
        <authorList>
            <person name="Chiriac C."/>
            <person name="Salcher M."/>
            <person name="Ghai R."/>
            <person name="Kavagutti S V."/>
        </authorList>
    </citation>
    <scope>NUCLEOTIDE SEQUENCE</scope>
</reference>
<gene>
    <name evidence="1" type="ORF">UFOPK2925_01314</name>
    <name evidence="2" type="ORF">UFOPK2996_01226</name>
</gene>
<accession>A0A6J6WW81</accession>
<dbReference type="EMBL" id="CAFAAH010000186">
    <property type="protein sequence ID" value="CAB4804065.1"/>
    <property type="molecule type" value="Genomic_DNA"/>
</dbReference>
<dbReference type="AlphaFoldDB" id="A0A6J6WW81"/>
<name>A0A6J6WW81_9ZZZZ</name>
<dbReference type="InterPro" id="IPR011008">
    <property type="entry name" value="Dimeric_a/b-barrel"/>
</dbReference>
<proteinExistence type="predicted"/>
<organism evidence="1">
    <name type="scientific">freshwater metagenome</name>
    <dbReference type="NCBI Taxonomy" id="449393"/>
    <lineage>
        <taxon>unclassified sequences</taxon>
        <taxon>metagenomes</taxon>
        <taxon>ecological metagenomes</taxon>
    </lineage>
</organism>
<evidence type="ECO:0000313" key="2">
    <source>
        <dbReference type="EMBL" id="CAB4804065.1"/>
    </source>
</evidence>
<dbReference type="EMBL" id="CAEZZU010000225">
    <property type="protein sequence ID" value="CAB4789270.1"/>
    <property type="molecule type" value="Genomic_DNA"/>
</dbReference>